<name>A0A1M5D4P7_9BACT</name>
<dbReference type="InterPro" id="IPR000454">
    <property type="entry name" value="ATP_synth_F0_csu"/>
</dbReference>
<dbReference type="Proteomes" id="UP000184076">
    <property type="component" value="Unassembled WGS sequence"/>
</dbReference>
<feature type="site" description="Reversibly protonated during proton transport" evidence="12">
    <location>
        <position position="92"/>
    </location>
</feature>
<dbReference type="AlphaFoldDB" id="A0A1M5D4P7"/>
<evidence type="ECO:0000256" key="8">
    <source>
        <dbReference type="ARBA" id="ARBA00023065"/>
    </source>
</evidence>
<keyword evidence="16" id="KW-1185">Reference proteome</keyword>
<evidence type="ECO:0000313" key="16">
    <source>
        <dbReference type="Proteomes" id="UP000184076"/>
    </source>
</evidence>
<keyword evidence="4 12" id="KW-0138">CF(0)</keyword>
<sequence>MSRKVGFLTTLLVLGLTTVALAADAGAAEKVEGIRFFMYSAVAAGFGIAIAAFGTGLGQGMAIKSSVEGVARNPEASGKITVTMMIGLAMIESLCIYALVIALILIYANPVSKLIQGFVGLAAH</sequence>
<evidence type="ECO:0000256" key="4">
    <source>
        <dbReference type="ARBA" id="ARBA00022547"/>
    </source>
</evidence>
<evidence type="ECO:0000256" key="9">
    <source>
        <dbReference type="ARBA" id="ARBA00023121"/>
    </source>
</evidence>
<keyword evidence="8 12" id="KW-0406">Ion transport</keyword>
<keyword evidence="13" id="KW-0732">Signal</keyword>
<dbReference type="STRING" id="1121391.SAMN02745206_02349"/>
<organism evidence="15 16">
    <name type="scientific">Desulfacinum infernum DSM 9756</name>
    <dbReference type="NCBI Taxonomy" id="1121391"/>
    <lineage>
        <taxon>Bacteria</taxon>
        <taxon>Pseudomonadati</taxon>
        <taxon>Thermodesulfobacteriota</taxon>
        <taxon>Syntrophobacteria</taxon>
        <taxon>Syntrophobacterales</taxon>
        <taxon>Syntrophobacteraceae</taxon>
        <taxon>Desulfacinum</taxon>
    </lineage>
</organism>
<evidence type="ECO:0000256" key="1">
    <source>
        <dbReference type="ARBA" id="ARBA00004141"/>
    </source>
</evidence>
<dbReference type="HAMAP" id="MF_01396">
    <property type="entry name" value="ATP_synth_c_bact"/>
    <property type="match status" value="1"/>
</dbReference>
<dbReference type="Gene3D" id="1.20.120.610">
    <property type="entry name" value="lithium bound rotor ring of v- atpase"/>
    <property type="match status" value="1"/>
</dbReference>
<dbReference type="InterPro" id="IPR002379">
    <property type="entry name" value="ATPase_proteolipid_c-like_dom"/>
</dbReference>
<evidence type="ECO:0000256" key="13">
    <source>
        <dbReference type="SAM" id="SignalP"/>
    </source>
</evidence>
<reference evidence="16" key="1">
    <citation type="submission" date="2016-11" db="EMBL/GenBank/DDBJ databases">
        <authorList>
            <person name="Varghese N."/>
            <person name="Submissions S."/>
        </authorList>
    </citation>
    <scope>NUCLEOTIDE SEQUENCE [LARGE SCALE GENOMIC DNA]</scope>
    <source>
        <strain evidence="16">DSM 9756</strain>
    </source>
</reference>
<keyword evidence="3 12" id="KW-0813">Transport</keyword>
<dbReference type="GO" id="GO:0008289">
    <property type="term" value="F:lipid binding"/>
    <property type="evidence" value="ECO:0007669"/>
    <property type="project" value="UniProtKB-KW"/>
</dbReference>
<evidence type="ECO:0000256" key="7">
    <source>
        <dbReference type="ARBA" id="ARBA00022989"/>
    </source>
</evidence>
<keyword evidence="9 12" id="KW-0446">Lipid-binding</keyword>
<protein>
    <recommendedName>
        <fullName evidence="12">ATP synthase subunit c</fullName>
    </recommendedName>
    <alternativeName>
        <fullName evidence="12">ATP synthase F(0) sector subunit c</fullName>
    </alternativeName>
    <alternativeName>
        <fullName evidence="12">F-type ATPase subunit c</fullName>
        <shortName evidence="12">F-ATPase subunit c</shortName>
    </alternativeName>
    <alternativeName>
        <fullName evidence="12">Lipid-binding protein</fullName>
    </alternativeName>
</protein>
<evidence type="ECO:0000256" key="12">
    <source>
        <dbReference type="HAMAP-Rule" id="MF_01396"/>
    </source>
</evidence>
<feature type="transmembrane region" description="Helical" evidence="12">
    <location>
        <begin position="84"/>
        <end position="108"/>
    </location>
</feature>
<dbReference type="SUPFAM" id="SSF81333">
    <property type="entry name" value="F1F0 ATP synthase subunit C"/>
    <property type="match status" value="1"/>
</dbReference>
<dbReference type="NCBIfam" id="TIGR01260">
    <property type="entry name" value="ATP_synt_c"/>
    <property type="match status" value="1"/>
</dbReference>
<dbReference type="GO" id="GO:0045259">
    <property type="term" value="C:proton-transporting ATP synthase complex"/>
    <property type="evidence" value="ECO:0007669"/>
    <property type="project" value="UniProtKB-KW"/>
</dbReference>
<dbReference type="EMBL" id="FQVB01000022">
    <property type="protein sequence ID" value="SHF61954.1"/>
    <property type="molecule type" value="Genomic_DNA"/>
</dbReference>
<dbReference type="InterPro" id="IPR020537">
    <property type="entry name" value="ATP_synth_F0_csu_DDCD_BS"/>
</dbReference>
<comment type="similarity">
    <text evidence="2 12">Belongs to the ATPase C chain family.</text>
</comment>
<dbReference type="InterPro" id="IPR035921">
    <property type="entry name" value="F/V-ATP_Csub_sf"/>
</dbReference>
<evidence type="ECO:0000256" key="11">
    <source>
        <dbReference type="ARBA" id="ARBA00023310"/>
    </source>
</evidence>
<comment type="function">
    <text evidence="12">F(1)F(0) ATP synthase produces ATP from ADP in the presence of a proton or sodium gradient. F-type ATPases consist of two structural domains, F(1) containing the extramembraneous catalytic core and F(0) containing the membrane proton channel, linked together by a central stalk and a peripheral stalk. During catalysis, ATP synthesis in the catalytic domain of F(1) is coupled via a rotary mechanism of the central stalk subunits to proton translocation.</text>
</comment>
<keyword evidence="10 12" id="KW-0472">Membrane</keyword>
<dbReference type="GO" id="GO:0033177">
    <property type="term" value="C:proton-transporting two-sector ATPase complex, proton-transporting domain"/>
    <property type="evidence" value="ECO:0007669"/>
    <property type="project" value="InterPro"/>
</dbReference>
<proteinExistence type="inferred from homology"/>
<comment type="subcellular location">
    <subcellularLocation>
        <location evidence="12">Cell membrane</location>
        <topology evidence="12">Multi-pass membrane protein</topology>
    </subcellularLocation>
    <subcellularLocation>
        <location evidence="1">Membrane</location>
        <topology evidence="1">Multi-pass membrane protein</topology>
    </subcellularLocation>
</comment>
<dbReference type="GO" id="GO:0005886">
    <property type="term" value="C:plasma membrane"/>
    <property type="evidence" value="ECO:0007669"/>
    <property type="project" value="UniProtKB-SubCell"/>
</dbReference>
<evidence type="ECO:0000256" key="10">
    <source>
        <dbReference type="ARBA" id="ARBA00023136"/>
    </source>
</evidence>
<feature type="signal peptide" evidence="13">
    <location>
        <begin position="1"/>
        <end position="22"/>
    </location>
</feature>
<accession>A0A1M5D4P7</accession>
<feature type="transmembrane region" description="Helical" evidence="12">
    <location>
        <begin position="38"/>
        <end position="63"/>
    </location>
</feature>
<keyword evidence="6 12" id="KW-0375">Hydrogen ion transport</keyword>
<keyword evidence="11 12" id="KW-0066">ATP synthesis</keyword>
<evidence type="ECO:0000256" key="6">
    <source>
        <dbReference type="ARBA" id="ARBA00022781"/>
    </source>
</evidence>
<feature type="domain" description="V-ATPase proteolipid subunit C-like" evidence="14">
    <location>
        <begin position="43"/>
        <end position="105"/>
    </location>
</feature>
<evidence type="ECO:0000256" key="2">
    <source>
        <dbReference type="ARBA" id="ARBA00006704"/>
    </source>
</evidence>
<gene>
    <name evidence="12" type="primary">atpE</name>
    <name evidence="15" type="ORF">SAMN02745206_02349</name>
</gene>
<evidence type="ECO:0000313" key="15">
    <source>
        <dbReference type="EMBL" id="SHF61954.1"/>
    </source>
</evidence>
<keyword evidence="5 12" id="KW-0812">Transmembrane</keyword>
<dbReference type="PROSITE" id="PS00605">
    <property type="entry name" value="ATPASE_C"/>
    <property type="match status" value="1"/>
</dbReference>
<evidence type="ECO:0000256" key="5">
    <source>
        <dbReference type="ARBA" id="ARBA00022692"/>
    </source>
</evidence>
<dbReference type="PRINTS" id="PR00124">
    <property type="entry name" value="ATPASEC"/>
</dbReference>
<dbReference type="GO" id="GO:0046933">
    <property type="term" value="F:proton-transporting ATP synthase activity, rotational mechanism"/>
    <property type="evidence" value="ECO:0007669"/>
    <property type="project" value="UniProtKB-UniRule"/>
</dbReference>
<dbReference type="Pfam" id="PF00137">
    <property type="entry name" value="ATP-synt_C"/>
    <property type="match status" value="1"/>
</dbReference>
<dbReference type="OrthoDB" id="5296711at2"/>
<evidence type="ECO:0000259" key="14">
    <source>
        <dbReference type="Pfam" id="PF00137"/>
    </source>
</evidence>
<keyword evidence="7 12" id="KW-1133">Transmembrane helix</keyword>
<evidence type="ECO:0000256" key="3">
    <source>
        <dbReference type="ARBA" id="ARBA00022448"/>
    </source>
</evidence>
<dbReference type="InterPro" id="IPR005953">
    <property type="entry name" value="ATP_synth_csu_bac/chlpt"/>
</dbReference>
<feature type="chain" id="PRO_5013381985" description="ATP synthase subunit c" evidence="13">
    <location>
        <begin position="23"/>
        <end position="124"/>
    </location>
</feature>
<dbReference type="CDD" id="cd18121">
    <property type="entry name" value="ATP-synt_Fo_c"/>
    <property type="match status" value="1"/>
</dbReference>
<keyword evidence="12" id="KW-1003">Cell membrane</keyword>
<comment type="function">
    <text evidence="12">Key component of the F(0) channel; it plays a direct role in translocation across the membrane. A homomeric c-ring of between 10-14 subunits forms the central stalk rotor element with the F(1) delta and epsilon subunits.</text>
</comment>